<keyword evidence="3" id="KW-1185">Reference proteome</keyword>
<dbReference type="EMBL" id="OU896722">
    <property type="protein sequence ID" value="CAH1154400.1"/>
    <property type="molecule type" value="Genomic_DNA"/>
</dbReference>
<gene>
    <name evidence="2" type="ORF">PHAECO_LOCUS5477</name>
</gene>
<evidence type="ECO:0000256" key="1">
    <source>
        <dbReference type="SAM" id="MobiDB-lite"/>
    </source>
</evidence>
<accession>A0A9P0DPP9</accession>
<reference evidence="2" key="2">
    <citation type="submission" date="2022-10" db="EMBL/GenBank/DDBJ databases">
        <authorList>
            <consortium name="ENA_rothamsted_submissions"/>
            <consortium name="culmorum"/>
            <person name="King R."/>
        </authorList>
    </citation>
    <scope>NUCLEOTIDE SEQUENCE</scope>
</reference>
<name>A0A9P0DPP9_PHACE</name>
<dbReference type="PANTHER" id="PTHR36696">
    <property type="entry name" value="AGAP012002-PA"/>
    <property type="match status" value="1"/>
</dbReference>
<dbReference type="OrthoDB" id="10021598at2759"/>
<protein>
    <submittedName>
        <fullName evidence="2">Uncharacterized protein</fullName>
    </submittedName>
</protein>
<organism evidence="2 3">
    <name type="scientific">Phaedon cochleariae</name>
    <name type="common">Mustard beetle</name>
    <dbReference type="NCBI Taxonomy" id="80249"/>
    <lineage>
        <taxon>Eukaryota</taxon>
        <taxon>Metazoa</taxon>
        <taxon>Ecdysozoa</taxon>
        <taxon>Arthropoda</taxon>
        <taxon>Hexapoda</taxon>
        <taxon>Insecta</taxon>
        <taxon>Pterygota</taxon>
        <taxon>Neoptera</taxon>
        <taxon>Endopterygota</taxon>
        <taxon>Coleoptera</taxon>
        <taxon>Polyphaga</taxon>
        <taxon>Cucujiformia</taxon>
        <taxon>Chrysomeloidea</taxon>
        <taxon>Chrysomelidae</taxon>
        <taxon>Chrysomelinae</taxon>
        <taxon>Chrysomelini</taxon>
        <taxon>Phaedon</taxon>
    </lineage>
</organism>
<reference evidence="2" key="1">
    <citation type="submission" date="2022-01" db="EMBL/GenBank/DDBJ databases">
        <authorList>
            <person name="King R."/>
        </authorList>
    </citation>
    <scope>NUCLEOTIDE SEQUENCE</scope>
</reference>
<dbReference type="Proteomes" id="UP001153737">
    <property type="component" value="Chromosome 16"/>
</dbReference>
<sequence length="491" mass="56379">MRTRDQVPVHVSEVFSPKNVNVCIPQVDSVPEELFRRYTDTDSRPQTPAPTLASGTTRASDARRCFTPDPFPSNEIREKTQLILDLRRSHSQENLSCQESILFDPPIIRIQQVSTRPPSLEESKVEKSKISKPFSNKESNSSKRPESVKKVENVDQTGKNLEEDKNNTDEEEDTEFIKRRGKRRRKKGSDASKGPTTYQASLDPETQVGTIGPESRNPSARHSMTPEHFSGVENACEEMKKKGVPARMSSASDVQSYLDADILKLLRRELNERVVDSELDYKRRKALEEALRTLVKGRPVCDELLKLQKELRIPPVNANLWISLPRTFTRSSAIFQLPMDSRTLSTLTPIEYLRDNVQITSARKLLYNCIFDQWKMEMEDDVDYERQILGKELQSCLNLVMGKLLTCEQYEYFKKIVNVQDTEILHFKECCGIFALCERLLAPQFCPQLPDRKSDPCHEIENADFAMLQRKLDGRQISENLKEILLLIKSL</sequence>
<feature type="compositionally biased region" description="Basic and acidic residues" evidence="1">
    <location>
        <begin position="119"/>
        <end position="129"/>
    </location>
</feature>
<feature type="region of interest" description="Disordered" evidence="1">
    <location>
        <begin position="39"/>
        <end position="74"/>
    </location>
</feature>
<evidence type="ECO:0000313" key="3">
    <source>
        <dbReference type="Proteomes" id="UP001153737"/>
    </source>
</evidence>
<proteinExistence type="predicted"/>
<feature type="compositionally biased region" description="Basic and acidic residues" evidence="1">
    <location>
        <begin position="140"/>
        <end position="153"/>
    </location>
</feature>
<feature type="region of interest" description="Disordered" evidence="1">
    <location>
        <begin position="114"/>
        <end position="226"/>
    </location>
</feature>
<dbReference type="PANTHER" id="PTHR36696:SF1">
    <property type="entry name" value="EF-HAND DOMAIN-CONTAINING PROTEIN"/>
    <property type="match status" value="1"/>
</dbReference>
<evidence type="ECO:0000313" key="2">
    <source>
        <dbReference type="EMBL" id="CAH1154400.1"/>
    </source>
</evidence>
<dbReference type="AlphaFoldDB" id="A0A9P0DPP9"/>